<dbReference type="EMBL" id="FNRD01000020">
    <property type="protein sequence ID" value="SEB06978.1"/>
    <property type="molecule type" value="Genomic_DNA"/>
</dbReference>
<evidence type="ECO:0000313" key="1">
    <source>
        <dbReference type="EMBL" id="SEB06978.1"/>
    </source>
</evidence>
<dbReference type="STRING" id="150146.SAMN05443667_1209"/>
<gene>
    <name evidence="1" type="ORF">SAMN05443667_1209</name>
</gene>
<keyword evidence="2" id="KW-1185">Reference proteome</keyword>
<dbReference type="AlphaFoldDB" id="A0A1H4GDJ3"/>
<organism evidence="1 2">
    <name type="scientific">Flavobacterium gillisiae</name>
    <dbReference type="NCBI Taxonomy" id="150146"/>
    <lineage>
        <taxon>Bacteria</taxon>
        <taxon>Pseudomonadati</taxon>
        <taxon>Bacteroidota</taxon>
        <taxon>Flavobacteriia</taxon>
        <taxon>Flavobacteriales</taxon>
        <taxon>Flavobacteriaceae</taxon>
        <taxon>Flavobacterium</taxon>
    </lineage>
</organism>
<dbReference type="RefSeq" id="WP_091093924.1">
    <property type="nucleotide sequence ID" value="NZ_FNRD01000020.1"/>
</dbReference>
<dbReference type="Proteomes" id="UP000198951">
    <property type="component" value="Unassembled WGS sequence"/>
</dbReference>
<reference evidence="2" key="1">
    <citation type="submission" date="2016-10" db="EMBL/GenBank/DDBJ databases">
        <authorList>
            <person name="Varghese N."/>
            <person name="Submissions S."/>
        </authorList>
    </citation>
    <scope>NUCLEOTIDE SEQUENCE [LARGE SCALE GENOMIC DNA]</scope>
    <source>
        <strain evidence="2">DSM 22376</strain>
    </source>
</reference>
<name>A0A1H4GDJ3_9FLAO</name>
<sequence>MTAALAYQIIQTLSDSERDALFDKLRPELKVFSLDELLSEEDQESIDRQERIEYLLSTQFRKVKKLKYS</sequence>
<protein>
    <submittedName>
        <fullName evidence="1">Uncharacterized protein</fullName>
    </submittedName>
</protein>
<evidence type="ECO:0000313" key="2">
    <source>
        <dbReference type="Proteomes" id="UP000198951"/>
    </source>
</evidence>
<proteinExistence type="predicted"/>
<accession>A0A1H4GDJ3</accession>